<dbReference type="Proteomes" id="UP001139031">
    <property type="component" value="Unassembled WGS sequence"/>
</dbReference>
<organism evidence="1 2">
    <name type="scientific">Nannocystis pusilla</name>
    <dbReference type="NCBI Taxonomy" id="889268"/>
    <lineage>
        <taxon>Bacteria</taxon>
        <taxon>Pseudomonadati</taxon>
        <taxon>Myxococcota</taxon>
        <taxon>Polyangia</taxon>
        <taxon>Nannocystales</taxon>
        <taxon>Nannocystaceae</taxon>
        <taxon>Nannocystis</taxon>
    </lineage>
</organism>
<gene>
    <name evidence="1" type="ORF">K7C98_15810</name>
</gene>
<evidence type="ECO:0000313" key="1">
    <source>
        <dbReference type="EMBL" id="MBZ5710728.1"/>
    </source>
</evidence>
<dbReference type="EMBL" id="JAIRAU010000019">
    <property type="protein sequence ID" value="MBZ5710728.1"/>
    <property type="molecule type" value="Genomic_DNA"/>
</dbReference>
<dbReference type="RefSeq" id="WP_224192498.1">
    <property type="nucleotide sequence ID" value="NZ_JAIRAU010000019.1"/>
</dbReference>
<evidence type="ECO:0000313" key="2">
    <source>
        <dbReference type="Proteomes" id="UP001139031"/>
    </source>
</evidence>
<protein>
    <recommendedName>
        <fullName evidence="3">BON domain-containing protein</fullName>
    </recommendedName>
</protein>
<comment type="caution">
    <text evidence="1">The sequence shown here is derived from an EMBL/GenBank/DDBJ whole genome shotgun (WGS) entry which is preliminary data.</text>
</comment>
<proteinExistence type="predicted"/>
<reference evidence="1" key="1">
    <citation type="submission" date="2021-08" db="EMBL/GenBank/DDBJ databases">
        <authorList>
            <person name="Stevens D.C."/>
        </authorList>
    </citation>
    <scope>NUCLEOTIDE SEQUENCE</scope>
    <source>
        <strain evidence="1">DSM 53165</strain>
    </source>
</reference>
<name>A0ABS7TR86_9BACT</name>
<keyword evidence="2" id="KW-1185">Reference proteome</keyword>
<evidence type="ECO:0008006" key="3">
    <source>
        <dbReference type="Google" id="ProtNLM"/>
    </source>
</evidence>
<accession>A0ABS7TR86</accession>
<sequence>MWWKSRLRRPDTETFVEVTKQLAVGTGAEAGVIELAVGRVVIRVRGQIEAESLKRVLDAVEARG</sequence>